<dbReference type="Pfam" id="PF00959">
    <property type="entry name" value="Phage_lysozyme"/>
    <property type="match status" value="1"/>
</dbReference>
<evidence type="ECO:0000313" key="6">
    <source>
        <dbReference type="Proteomes" id="UP001195624"/>
    </source>
</evidence>
<reference evidence="5 6" key="1">
    <citation type="submission" date="2021-03" db="EMBL/GenBank/DDBJ databases">
        <authorList>
            <person name="D'Agostino P."/>
            <person name="Huntemann M."/>
            <person name="Clum A."/>
            <person name="Spunde A."/>
            <person name="Palaniappan K."/>
            <person name="Ritter S."/>
            <person name="Mikhailova N."/>
            <person name="Chen I.-M."/>
            <person name="Stamatis D."/>
            <person name="Reddy T."/>
            <person name="O'Malley R."/>
            <person name="Daum C."/>
            <person name="Shapiro N."/>
            <person name="Ivanova N."/>
            <person name="Kyrpides N."/>
            <person name="Woyke T."/>
        </authorList>
    </citation>
    <scope>NUCLEOTIDE SEQUENCE [LARGE SCALE GENOMIC DNA]</scope>
    <source>
        <strain evidence="5 6">WS4403</strain>
    </source>
</reference>
<dbReference type="SUPFAM" id="SSF53955">
    <property type="entry name" value="Lysozyme-like"/>
    <property type="match status" value="1"/>
</dbReference>
<sequence length="275" mass="30228">MMLLRKGDRGEAVKELQEMLKAKGINVIPDRIFGYRTELAVKQYQARNGLYPDGIVGRKTFISLGKRVQTRAPQPPIGGVAGRQHAGVMNLSESGIAFLFRREAAPGISCYLHFPGGSSGVTLGPGYDMKHRTTSEIKERMISLGLDINTAEQISKASGVSGIPARTFAENNHALVKLSASQEIELLKLTVPNYIRSVKNRIFVNLTQYEFDALVSFAYNPASSLDAVCSFINQGRISDAMDLIKRIVLSGGSKSKGLINRRRYEVDLYLKGIYG</sequence>
<keyword evidence="6" id="KW-1185">Reference proteome</keyword>
<keyword evidence="1 3" id="KW-0929">Antimicrobial</keyword>
<dbReference type="SUPFAM" id="SSF47090">
    <property type="entry name" value="PGBD-like"/>
    <property type="match status" value="1"/>
</dbReference>
<dbReference type="Pfam" id="PF01471">
    <property type="entry name" value="PG_binding_1"/>
    <property type="match status" value="1"/>
</dbReference>
<dbReference type="EC" id="3.2.1.17" evidence="3"/>
<evidence type="ECO:0000256" key="1">
    <source>
        <dbReference type="ARBA" id="ARBA00022529"/>
    </source>
</evidence>
<dbReference type="Gene3D" id="1.10.101.10">
    <property type="entry name" value="PGBD-like superfamily/PGBD"/>
    <property type="match status" value="1"/>
</dbReference>
<comment type="caution">
    <text evidence="5">The sequence shown here is derived from an EMBL/GenBank/DDBJ whole genome shotgun (WGS) entry which is preliminary data.</text>
</comment>
<dbReference type="InterPro" id="IPR023347">
    <property type="entry name" value="Lysozyme_dom_sf"/>
</dbReference>
<evidence type="ECO:0000256" key="2">
    <source>
        <dbReference type="ARBA" id="ARBA00022638"/>
    </source>
</evidence>
<reference evidence="6" key="2">
    <citation type="submission" date="2023-07" db="EMBL/GenBank/DDBJ databases">
        <title>Genome mining of underrepresented organisms for secondary metabolites.</title>
        <authorList>
            <person name="D'Agostino P.M."/>
        </authorList>
    </citation>
    <scope>NUCLEOTIDE SEQUENCE [LARGE SCALE GENOMIC DNA]</scope>
    <source>
        <strain evidence="6">WS4403</strain>
    </source>
</reference>
<dbReference type="EMBL" id="JAGGMQ010000001">
    <property type="protein sequence ID" value="MBP2168772.1"/>
    <property type="molecule type" value="Genomic_DNA"/>
</dbReference>
<evidence type="ECO:0000313" key="5">
    <source>
        <dbReference type="EMBL" id="MBP2168772.1"/>
    </source>
</evidence>
<evidence type="ECO:0000259" key="4">
    <source>
        <dbReference type="Pfam" id="PF01471"/>
    </source>
</evidence>
<keyword evidence="2 3" id="KW-0081">Bacteriolytic enzyme</keyword>
<name>A0ABS4P9C5_9GAMM</name>
<gene>
    <name evidence="5" type="ORF">J2125_001964</name>
</gene>
<proteinExistence type="inferred from homology"/>
<protein>
    <recommendedName>
        <fullName evidence="3">Lysozyme</fullName>
        <ecNumber evidence="3">3.2.1.17</ecNumber>
    </recommendedName>
</protein>
<dbReference type="RefSeq" id="WP_017799565.1">
    <property type="nucleotide sequence ID" value="NZ_JAGGMQ010000001.1"/>
</dbReference>
<keyword evidence="3" id="KW-0378">Hydrolase</keyword>
<accession>A0ABS4P9C5</accession>
<dbReference type="InterPro" id="IPR036366">
    <property type="entry name" value="PGBDSf"/>
</dbReference>
<dbReference type="Proteomes" id="UP001195624">
    <property type="component" value="Unassembled WGS sequence"/>
</dbReference>
<evidence type="ECO:0000256" key="3">
    <source>
        <dbReference type="RuleBase" id="RU003788"/>
    </source>
</evidence>
<dbReference type="InterPro" id="IPR036365">
    <property type="entry name" value="PGBD-like_sf"/>
</dbReference>
<keyword evidence="3" id="KW-0326">Glycosidase</keyword>
<dbReference type="Gene3D" id="1.10.530.40">
    <property type="match status" value="1"/>
</dbReference>
<comment type="similarity">
    <text evidence="3">Belongs to the glycosyl hydrolase 24 family.</text>
</comment>
<comment type="catalytic activity">
    <reaction evidence="3">
        <text>Hydrolysis of (1-&gt;4)-beta-linkages between N-acetylmuramic acid and N-acetyl-D-glucosamine residues in a peptidoglycan and between N-acetyl-D-glucosamine residues in chitodextrins.</text>
        <dbReference type="EC" id="3.2.1.17"/>
    </reaction>
</comment>
<dbReference type="InterPro" id="IPR002196">
    <property type="entry name" value="Glyco_hydro_24"/>
</dbReference>
<organism evidence="5 6">
    <name type="scientific">Winslowiella toletana</name>
    <dbReference type="NCBI Taxonomy" id="92490"/>
    <lineage>
        <taxon>Bacteria</taxon>
        <taxon>Pseudomonadati</taxon>
        <taxon>Pseudomonadota</taxon>
        <taxon>Gammaproteobacteria</taxon>
        <taxon>Enterobacterales</taxon>
        <taxon>Erwiniaceae</taxon>
        <taxon>Winslowiella</taxon>
    </lineage>
</organism>
<dbReference type="InterPro" id="IPR002477">
    <property type="entry name" value="Peptidoglycan-bd-like"/>
</dbReference>
<dbReference type="InterPro" id="IPR023346">
    <property type="entry name" value="Lysozyme-like_dom_sf"/>
</dbReference>
<feature type="domain" description="Peptidoglycan binding-like" evidence="4">
    <location>
        <begin position="9"/>
        <end position="61"/>
    </location>
</feature>